<evidence type="ECO:0000256" key="1">
    <source>
        <dbReference type="SAM" id="Phobius"/>
    </source>
</evidence>
<keyword evidence="1" id="KW-1133">Transmembrane helix</keyword>
<keyword evidence="1" id="KW-0812">Transmembrane</keyword>
<dbReference type="Proteomes" id="UP000078546">
    <property type="component" value="Unassembled WGS sequence"/>
</dbReference>
<name>A0A1A8XDG1_PLAOA</name>
<protein>
    <submittedName>
        <fullName evidence="2">PIR Superfamily Protein</fullName>
    </submittedName>
</protein>
<evidence type="ECO:0000313" key="2">
    <source>
        <dbReference type="EMBL" id="SBT02355.1"/>
    </source>
</evidence>
<gene>
    <name evidence="2" type="ORF">POVCU1_075970</name>
</gene>
<sequence length="255" mass="30234">MPTDTEYFDFWLLLKQHNLKENVTLGDIYKKLDDMCSLDNNQRYCAIGKDKYLGFDNFNKLYYNLNGNKTKYEFSDKEFLSLYNYPQKFCNYLKYWLYDNIIFNKFDNDKIINVLKDMNNGDKIKGIKLFYDYIGSYDTVQKKSNINDKICEKLQQNSALGDTENASIGITMTVVPTLIALFVIFPILYKFTPFGPWLHKSVIKTKKFLLNPNENSTDTLLNHTSESDNGNFMERPHYITYHLRDIIPKWYIIYL</sequence>
<dbReference type="InterPro" id="IPR008780">
    <property type="entry name" value="Plasmodium_Vir"/>
</dbReference>
<organism evidence="2 3">
    <name type="scientific">Plasmodium ovale curtisi</name>
    <dbReference type="NCBI Taxonomy" id="864141"/>
    <lineage>
        <taxon>Eukaryota</taxon>
        <taxon>Sar</taxon>
        <taxon>Alveolata</taxon>
        <taxon>Apicomplexa</taxon>
        <taxon>Aconoidasida</taxon>
        <taxon>Haemosporida</taxon>
        <taxon>Plasmodiidae</taxon>
        <taxon>Plasmodium</taxon>
        <taxon>Plasmodium (Plasmodium)</taxon>
    </lineage>
</organism>
<dbReference type="Pfam" id="PF05795">
    <property type="entry name" value="Plasmodium_Vir"/>
    <property type="match status" value="1"/>
</dbReference>
<keyword evidence="1" id="KW-0472">Membrane</keyword>
<accession>A0A1A8XDG1</accession>
<evidence type="ECO:0000313" key="3">
    <source>
        <dbReference type="Proteomes" id="UP000078546"/>
    </source>
</evidence>
<dbReference type="AlphaFoldDB" id="A0A1A8XDG1"/>
<reference evidence="3" key="1">
    <citation type="submission" date="2016-05" db="EMBL/GenBank/DDBJ databases">
        <authorList>
            <person name="Naeem Raeece"/>
        </authorList>
    </citation>
    <scope>NUCLEOTIDE SEQUENCE [LARGE SCALE GENOMIC DNA]</scope>
</reference>
<dbReference type="EMBL" id="FLQV01003334">
    <property type="protein sequence ID" value="SBT02355.1"/>
    <property type="molecule type" value="Genomic_DNA"/>
</dbReference>
<feature type="transmembrane region" description="Helical" evidence="1">
    <location>
        <begin position="166"/>
        <end position="189"/>
    </location>
</feature>
<proteinExistence type="predicted"/>